<gene>
    <name evidence="3" type="ORF">DFH08DRAFT_843634</name>
</gene>
<comment type="caution">
    <text evidence="3">The sequence shown here is derived from an EMBL/GenBank/DDBJ whole genome shotgun (WGS) entry which is preliminary data.</text>
</comment>
<dbReference type="InterPro" id="IPR014720">
    <property type="entry name" value="dsRBD_dom"/>
</dbReference>
<evidence type="ECO:0000259" key="2">
    <source>
        <dbReference type="PROSITE" id="PS50137"/>
    </source>
</evidence>
<feature type="domain" description="DRBM" evidence="2">
    <location>
        <begin position="4"/>
        <end position="71"/>
    </location>
</feature>
<organism evidence="3 4">
    <name type="scientific">Mycena albidolilacea</name>
    <dbReference type="NCBI Taxonomy" id="1033008"/>
    <lineage>
        <taxon>Eukaryota</taxon>
        <taxon>Fungi</taxon>
        <taxon>Dikarya</taxon>
        <taxon>Basidiomycota</taxon>
        <taxon>Agaricomycotina</taxon>
        <taxon>Agaricomycetes</taxon>
        <taxon>Agaricomycetidae</taxon>
        <taxon>Agaricales</taxon>
        <taxon>Marasmiineae</taxon>
        <taxon>Mycenaceae</taxon>
        <taxon>Mycena</taxon>
    </lineage>
</organism>
<dbReference type="SUPFAM" id="SSF54768">
    <property type="entry name" value="dsRNA-binding domain-like"/>
    <property type="match status" value="1"/>
</dbReference>
<evidence type="ECO:0000313" key="4">
    <source>
        <dbReference type="Proteomes" id="UP001218218"/>
    </source>
</evidence>
<dbReference type="SMART" id="SM00358">
    <property type="entry name" value="DSRM"/>
    <property type="match status" value="1"/>
</dbReference>
<proteinExistence type="predicted"/>
<evidence type="ECO:0000313" key="3">
    <source>
        <dbReference type="EMBL" id="KAJ7361274.1"/>
    </source>
</evidence>
<reference evidence="3" key="1">
    <citation type="submission" date="2023-03" db="EMBL/GenBank/DDBJ databases">
        <title>Massive genome expansion in bonnet fungi (Mycena s.s.) driven by repeated elements and novel gene families across ecological guilds.</title>
        <authorList>
            <consortium name="Lawrence Berkeley National Laboratory"/>
            <person name="Harder C.B."/>
            <person name="Miyauchi S."/>
            <person name="Viragh M."/>
            <person name="Kuo A."/>
            <person name="Thoen E."/>
            <person name="Andreopoulos B."/>
            <person name="Lu D."/>
            <person name="Skrede I."/>
            <person name="Drula E."/>
            <person name="Henrissat B."/>
            <person name="Morin E."/>
            <person name="Kohler A."/>
            <person name="Barry K."/>
            <person name="LaButti K."/>
            <person name="Morin E."/>
            <person name="Salamov A."/>
            <person name="Lipzen A."/>
            <person name="Mereny Z."/>
            <person name="Hegedus B."/>
            <person name="Baldrian P."/>
            <person name="Stursova M."/>
            <person name="Weitz H."/>
            <person name="Taylor A."/>
            <person name="Grigoriev I.V."/>
            <person name="Nagy L.G."/>
            <person name="Martin F."/>
            <person name="Kauserud H."/>
        </authorList>
    </citation>
    <scope>NUCLEOTIDE SEQUENCE</scope>
    <source>
        <strain evidence="3">CBHHK002</strain>
    </source>
</reference>
<name>A0AAD7ALI5_9AGAR</name>
<dbReference type="PROSITE" id="PS50137">
    <property type="entry name" value="DS_RBD"/>
    <property type="match status" value="1"/>
</dbReference>
<dbReference type="EMBL" id="JARIHO010000005">
    <property type="protein sequence ID" value="KAJ7361274.1"/>
    <property type="molecule type" value="Genomic_DNA"/>
</dbReference>
<dbReference type="Proteomes" id="UP001218218">
    <property type="component" value="Unassembled WGS sequence"/>
</dbReference>
<protein>
    <recommendedName>
        <fullName evidence="2">DRBM domain-containing protein</fullName>
    </recommendedName>
</protein>
<dbReference type="GO" id="GO:0003723">
    <property type="term" value="F:RNA binding"/>
    <property type="evidence" value="ECO:0007669"/>
    <property type="project" value="UniProtKB-UniRule"/>
</dbReference>
<dbReference type="AlphaFoldDB" id="A0AAD7ALI5"/>
<keyword evidence="4" id="KW-1185">Reference proteome</keyword>
<evidence type="ECO:0000256" key="1">
    <source>
        <dbReference type="PROSITE-ProRule" id="PRU00266"/>
    </source>
</evidence>
<keyword evidence="1" id="KW-0694">RNA-binding</keyword>
<dbReference type="Pfam" id="PF00035">
    <property type="entry name" value="dsrm"/>
    <property type="match status" value="1"/>
</dbReference>
<accession>A0AAD7ALI5</accession>
<dbReference type="Gene3D" id="3.30.160.20">
    <property type="match status" value="1"/>
</dbReference>
<sequence>MSEHYRTWLNNVAQQWGYTIAYEATSTGPQHRPQWTSKVYLNNIENGRGSGGSRGSAKEQAAKSALIALGFIRQS</sequence>